<dbReference type="OrthoDB" id="9807486at2"/>
<keyword evidence="3" id="KW-1185">Reference proteome</keyword>
<dbReference type="Proteomes" id="UP000000545">
    <property type="component" value="Chromosome"/>
</dbReference>
<reference evidence="2 3" key="1">
    <citation type="journal article" date="2005" name="J. Bacteriol.">
        <title>Complete genome sequence and analysis of the multiresistant nosocomial pathogen Corynebacterium jeikeium K411, a lipid-requiring bacterium of the human skin flora.</title>
        <authorList>
            <person name="Tauch A."/>
            <person name="Kaiser O."/>
            <person name="Hain T."/>
            <person name="Goesmann A."/>
            <person name="Weisshaar B."/>
            <person name="Albersmeier A."/>
            <person name="Bekel T."/>
            <person name="Bischoff N."/>
            <person name="Brune I."/>
            <person name="Chakraborty T."/>
            <person name="Kalinowski J."/>
            <person name="Meyer F."/>
            <person name="Rupp O."/>
            <person name="Schneiker S."/>
            <person name="Viehoever P."/>
            <person name="Puehler A."/>
        </authorList>
    </citation>
    <scope>NUCLEOTIDE SEQUENCE [LARGE SCALE GENOMIC DNA]</scope>
    <source>
        <strain evidence="2 3">K411</strain>
    </source>
</reference>
<evidence type="ECO:0000313" key="3">
    <source>
        <dbReference type="Proteomes" id="UP000000545"/>
    </source>
</evidence>
<proteinExistence type="predicted"/>
<dbReference type="HOGENOM" id="CLU_1132115_0_0_11"/>
<dbReference type="AlphaFoldDB" id="Q4JSD8"/>
<name>Q4JSD8_CORJK</name>
<accession>Q4JSD8</accession>
<evidence type="ECO:0000313" key="2">
    <source>
        <dbReference type="EMBL" id="CAI38269.1"/>
    </source>
</evidence>
<organism evidence="2 3">
    <name type="scientific">Corynebacterium jeikeium (strain K411)</name>
    <dbReference type="NCBI Taxonomy" id="306537"/>
    <lineage>
        <taxon>Bacteria</taxon>
        <taxon>Bacillati</taxon>
        <taxon>Actinomycetota</taxon>
        <taxon>Actinomycetes</taxon>
        <taxon>Mycobacteriales</taxon>
        <taxon>Corynebacteriaceae</taxon>
        <taxon>Corynebacterium</taxon>
    </lineage>
</organism>
<evidence type="ECO:0000256" key="1">
    <source>
        <dbReference type="SAM" id="MobiDB-lite"/>
    </source>
</evidence>
<dbReference type="KEGG" id="cjk:jk2087"/>
<dbReference type="PATRIC" id="fig|306537.10.peg.2117"/>
<dbReference type="STRING" id="306537.jk2087"/>
<sequence>MSAEQQPNGAEGQPNGAENQFNVQPGDVIFQAPAVVVDPDGYLDTADVDPAHLEAFVDAFGTSPGVLAVPGLPGADALLVLEVQDNPEADGQGPGAAQADGATIVAVRLGLMSSEAVANHLPSLADKLTKPKVFFIGGDNEPVVLAVGLLDADRLELDAADASAASGSPEALAPATRFGARGQFMLISTAEEAPSVDEQVAQVVGHVDPSMLRGLRLFHSYVLLNAADVRGWLDSGIAGLQAATAEDVFTDRPAETWRQIMKNSPFPKNLFATWASHPERN</sequence>
<dbReference type="EMBL" id="CR931997">
    <property type="protein sequence ID" value="CAI38269.1"/>
    <property type="molecule type" value="Genomic_DNA"/>
</dbReference>
<protein>
    <submittedName>
        <fullName evidence="2">Uncharacterized protein</fullName>
    </submittedName>
</protein>
<dbReference type="RefSeq" id="WP_011274338.1">
    <property type="nucleotide sequence ID" value="NC_007164.1"/>
</dbReference>
<feature type="region of interest" description="Disordered" evidence="1">
    <location>
        <begin position="1"/>
        <end position="21"/>
    </location>
</feature>
<gene>
    <name evidence="2" type="ordered locus">jk2087</name>
</gene>